<keyword evidence="2" id="KW-1185">Reference proteome</keyword>
<protein>
    <submittedName>
        <fullName evidence="1">Uncharacterized protein</fullName>
    </submittedName>
</protein>
<evidence type="ECO:0000313" key="1">
    <source>
        <dbReference type="EMBL" id="KAK1735966.1"/>
    </source>
</evidence>
<accession>A0AAD8XY08</accession>
<comment type="caution">
    <text evidence="1">The sequence shown here is derived from an EMBL/GenBank/DDBJ whole genome shotgun (WGS) entry which is preliminary data.</text>
</comment>
<proteinExistence type="predicted"/>
<organism evidence="1 2">
    <name type="scientific">Skeletonema marinoi</name>
    <dbReference type="NCBI Taxonomy" id="267567"/>
    <lineage>
        <taxon>Eukaryota</taxon>
        <taxon>Sar</taxon>
        <taxon>Stramenopiles</taxon>
        <taxon>Ochrophyta</taxon>
        <taxon>Bacillariophyta</taxon>
        <taxon>Coscinodiscophyceae</taxon>
        <taxon>Thalassiosirophycidae</taxon>
        <taxon>Thalassiosirales</taxon>
        <taxon>Skeletonemataceae</taxon>
        <taxon>Skeletonema</taxon>
        <taxon>Skeletonema marinoi-dohrnii complex</taxon>
    </lineage>
</organism>
<dbReference type="Proteomes" id="UP001224775">
    <property type="component" value="Unassembled WGS sequence"/>
</dbReference>
<dbReference type="EMBL" id="JATAAI010000030">
    <property type="protein sequence ID" value="KAK1735966.1"/>
    <property type="molecule type" value="Genomic_DNA"/>
</dbReference>
<evidence type="ECO:0000313" key="2">
    <source>
        <dbReference type="Proteomes" id="UP001224775"/>
    </source>
</evidence>
<reference evidence="1" key="1">
    <citation type="submission" date="2023-06" db="EMBL/GenBank/DDBJ databases">
        <title>Survivors Of The Sea: Transcriptome response of Skeletonema marinoi to long-term dormancy.</title>
        <authorList>
            <person name="Pinder M.I.M."/>
            <person name="Kourtchenko O."/>
            <person name="Robertson E.K."/>
            <person name="Larsson T."/>
            <person name="Maumus F."/>
            <person name="Osuna-Cruz C.M."/>
            <person name="Vancaester E."/>
            <person name="Stenow R."/>
            <person name="Vandepoele K."/>
            <person name="Ploug H."/>
            <person name="Bruchert V."/>
            <person name="Godhe A."/>
            <person name="Topel M."/>
        </authorList>
    </citation>
    <scope>NUCLEOTIDE SEQUENCE</scope>
    <source>
        <strain evidence="1">R05AC</strain>
    </source>
</reference>
<dbReference type="AlphaFoldDB" id="A0AAD8XY08"/>
<feature type="non-terminal residue" evidence="1">
    <location>
        <position position="1"/>
    </location>
</feature>
<sequence length="20" mass="2128">GNQCLGFIRGSTAVESQDMD</sequence>
<gene>
    <name evidence="1" type="ORF">QTG54_013102</name>
</gene>
<name>A0AAD8XY08_9STRA</name>